<reference evidence="4" key="1">
    <citation type="submission" date="2020-06" db="EMBL/GenBank/DDBJ databases">
        <authorList>
            <person name="Li T."/>
            <person name="Hu X."/>
            <person name="Zhang T."/>
            <person name="Song X."/>
            <person name="Zhang H."/>
            <person name="Dai N."/>
            <person name="Sheng W."/>
            <person name="Hou X."/>
            <person name="Wei L."/>
        </authorList>
    </citation>
    <scope>NUCLEOTIDE SEQUENCE</scope>
    <source>
        <strain evidence="4">G02</strain>
        <tissue evidence="4">Leaf</tissue>
    </source>
</reference>
<dbReference type="InterPro" id="IPR043128">
    <property type="entry name" value="Rev_trsase/Diguanyl_cyclase"/>
</dbReference>
<accession>A0AAW2N9V1</accession>
<dbReference type="InterPro" id="IPR050951">
    <property type="entry name" value="Retrovirus_Pol_polyprotein"/>
</dbReference>
<gene>
    <name evidence="4" type="ORF">Sradi_4550700</name>
</gene>
<evidence type="ECO:0000256" key="2">
    <source>
        <dbReference type="SAM" id="MobiDB-lite"/>
    </source>
</evidence>
<dbReference type="InterPro" id="IPR041577">
    <property type="entry name" value="RT_RNaseH_2"/>
</dbReference>
<evidence type="ECO:0000313" key="4">
    <source>
        <dbReference type="EMBL" id="KAL0340339.1"/>
    </source>
</evidence>
<dbReference type="Pfam" id="PF17919">
    <property type="entry name" value="RT_RNaseH_2"/>
    <property type="match status" value="1"/>
</dbReference>
<reference evidence="4" key="2">
    <citation type="journal article" date="2024" name="Plant">
        <title>Genomic evolution and insights into agronomic trait innovations of Sesamum species.</title>
        <authorList>
            <person name="Miao H."/>
            <person name="Wang L."/>
            <person name="Qu L."/>
            <person name="Liu H."/>
            <person name="Sun Y."/>
            <person name="Le M."/>
            <person name="Wang Q."/>
            <person name="Wei S."/>
            <person name="Zheng Y."/>
            <person name="Lin W."/>
            <person name="Duan Y."/>
            <person name="Cao H."/>
            <person name="Xiong S."/>
            <person name="Wang X."/>
            <person name="Wei L."/>
            <person name="Li C."/>
            <person name="Ma Q."/>
            <person name="Ju M."/>
            <person name="Zhao R."/>
            <person name="Li G."/>
            <person name="Mu C."/>
            <person name="Tian Q."/>
            <person name="Mei H."/>
            <person name="Zhang T."/>
            <person name="Gao T."/>
            <person name="Zhang H."/>
        </authorList>
    </citation>
    <scope>NUCLEOTIDE SEQUENCE</scope>
    <source>
        <strain evidence="4">G02</strain>
    </source>
</reference>
<dbReference type="EMBL" id="JACGWJ010000020">
    <property type="protein sequence ID" value="KAL0340339.1"/>
    <property type="molecule type" value="Genomic_DNA"/>
</dbReference>
<evidence type="ECO:0000256" key="1">
    <source>
        <dbReference type="ARBA" id="ARBA00023268"/>
    </source>
</evidence>
<comment type="caution">
    <text evidence="4">The sequence shown here is derived from an EMBL/GenBank/DDBJ whole genome shotgun (WGS) entry which is preliminary data.</text>
</comment>
<dbReference type="AlphaFoldDB" id="A0AAW2N9V1"/>
<dbReference type="SUPFAM" id="SSF56672">
    <property type="entry name" value="DNA/RNA polymerases"/>
    <property type="match status" value="1"/>
</dbReference>
<feature type="region of interest" description="Disordered" evidence="2">
    <location>
        <begin position="154"/>
        <end position="188"/>
    </location>
</feature>
<dbReference type="Gene3D" id="3.30.70.270">
    <property type="match status" value="2"/>
</dbReference>
<dbReference type="InterPro" id="IPR043502">
    <property type="entry name" value="DNA/RNA_pol_sf"/>
</dbReference>
<organism evidence="4">
    <name type="scientific">Sesamum radiatum</name>
    <name type="common">Black benniseed</name>
    <dbReference type="NCBI Taxonomy" id="300843"/>
    <lineage>
        <taxon>Eukaryota</taxon>
        <taxon>Viridiplantae</taxon>
        <taxon>Streptophyta</taxon>
        <taxon>Embryophyta</taxon>
        <taxon>Tracheophyta</taxon>
        <taxon>Spermatophyta</taxon>
        <taxon>Magnoliopsida</taxon>
        <taxon>eudicotyledons</taxon>
        <taxon>Gunneridae</taxon>
        <taxon>Pentapetalae</taxon>
        <taxon>asterids</taxon>
        <taxon>lamiids</taxon>
        <taxon>Lamiales</taxon>
        <taxon>Pedaliaceae</taxon>
        <taxon>Sesamum</taxon>
    </lineage>
</organism>
<proteinExistence type="predicted"/>
<feature type="compositionally biased region" description="Basic residues" evidence="2">
    <location>
        <begin position="154"/>
        <end position="163"/>
    </location>
</feature>
<keyword evidence="1" id="KW-0511">Multifunctional enzyme</keyword>
<dbReference type="GO" id="GO:0003824">
    <property type="term" value="F:catalytic activity"/>
    <property type="evidence" value="ECO:0007669"/>
    <property type="project" value="UniProtKB-KW"/>
</dbReference>
<protein>
    <submittedName>
        <fullName evidence="4">Transposon Ty3-G Gag-Pol polyprotein</fullName>
    </submittedName>
</protein>
<dbReference type="PANTHER" id="PTHR37984">
    <property type="entry name" value="PROTEIN CBG26694"/>
    <property type="match status" value="1"/>
</dbReference>
<dbReference type="Gene3D" id="3.10.10.10">
    <property type="entry name" value="HIV Type 1 Reverse Transcriptase, subunit A, domain 1"/>
    <property type="match status" value="1"/>
</dbReference>
<dbReference type="PANTHER" id="PTHR37984:SF5">
    <property type="entry name" value="PROTEIN NYNRIN-LIKE"/>
    <property type="match status" value="1"/>
</dbReference>
<sequence length="321" mass="37003">MSNASGDQRYLCMDSPRPEGDRPGVVAHHLKLDPSVKPVKQKKRHFGPKKDKIIRGEVNKLLLAEHIKEIQLPEWLSNIVLVPKPDGKWWMCIDFRDLHKAYPNDFYPLPRIDQLVDSTSGCELLSIMDASQGYHQIMLASEDHKRWRAFRRIHSNPTRHRGQPRQDQGYPRHGTPHKYQRSTTTDRKNAALSRFISKSAEEGLPFFRTLRKVKNFEWMEKYQRAFEDLKAYLAKLPLLVNPIPGDTLYLYLSSTSQTVSSVLVREENSTQTPIYYFSKVLNGAECCYPSIEKIALAWSSPQGNYALTSFPIPLESRPILP</sequence>
<feature type="domain" description="Reverse transcriptase/retrotransposon-derived protein RNase H-like" evidence="3">
    <location>
        <begin position="218"/>
        <end position="297"/>
    </location>
</feature>
<evidence type="ECO:0000259" key="3">
    <source>
        <dbReference type="Pfam" id="PF17919"/>
    </source>
</evidence>
<name>A0AAW2N9V1_SESRA</name>